<dbReference type="GO" id="GO:0051603">
    <property type="term" value="P:proteolysis involved in protein catabolic process"/>
    <property type="evidence" value="ECO:0007669"/>
    <property type="project" value="TreeGrafter"/>
</dbReference>
<evidence type="ECO:0000313" key="6">
    <source>
        <dbReference type="EMBL" id="THH20461.1"/>
    </source>
</evidence>
<evidence type="ECO:0000256" key="3">
    <source>
        <dbReference type="ARBA" id="ARBA00022723"/>
    </source>
</evidence>
<dbReference type="PANTHER" id="PTHR45962:SF1">
    <property type="entry name" value="N-FATTY-ACYL-AMINO ACID SYNTHASE_HYDROLASE PM20D1"/>
    <property type="match status" value="1"/>
</dbReference>
<dbReference type="EMBL" id="SGPL01000021">
    <property type="protein sequence ID" value="THH20461.1"/>
    <property type="molecule type" value="Genomic_DNA"/>
</dbReference>
<dbReference type="SUPFAM" id="SSF53187">
    <property type="entry name" value="Zn-dependent exopeptidases"/>
    <property type="match status" value="1"/>
</dbReference>
<proteinExistence type="inferred from homology"/>
<keyword evidence="4" id="KW-0378">Hydrolase</keyword>
<dbReference type="InterPro" id="IPR047177">
    <property type="entry name" value="Pept_M20A"/>
</dbReference>
<dbReference type="GO" id="GO:0000328">
    <property type="term" value="C:fungal-type vacuole lumen"/>
    <property type="evidence" value="ECO:0007669"/>
    <property type="project" value="TreeGrafter"/>
</dbReference>
<keyword evidence="7" id="KW-1185">Reference proteome</keyword>
<dbReference type="PANTHER" id="PTHR45962">
    <property type="entry name" value="N-FATTY-ACYL-AMINO ACID SYNTHASE/HYDROLASE PM20D1"/>
    <property type="match status" value="1"/>
</dbReference>
<keyword evidence="3" id="KW-0479">Metal-binding</keyword>
<dbReference type="GO" id="GO:0004180">
    <property type="term" value="F:carboxypeptidase activity"/>
    <property type="evidence" value="ECO:0007669"/>
    <property type="project" value="TreeGrafter"/>
</dbReference>
<organism evidence="6 7">
    <name type="scientific">Bondarzewia mesenterica</name>
    <dbReference type="NCBI Taxonomy" id="1095465"/>
    <lineage>
        <taxon>Eukaryota</taxon>
        <taxon>Fungi</taxon>
        <taxon>Dikarya</taxon>
        <taxon>Basidiomycota</taxon>
        <taxon>Agaricomycotina</taxon>
        <taxon>Agaricomycetes</taxon>
        <taxon>Russulales</taxon>
        <taxon>Bondarzewiaceae</taxon>
        <taxon>Bondarzewia</taxon>
    </lineage>
</organism>
<dbReference type="GO" id="GO:0046872">
    <property type="term" value="F:metal ion binding"/>
    <property type="evidence" value="ECO:0007669"/>
    <property type="project" value="UniProtKB-KW"/>
</dbReference>
<evidence type="ECO:0000256" key="5">
    <source>
        <dbReference type="ARBA" id="ARBA00022833"/>
    </source>
</evidence>
<sequence length="208" mass="23677">MNFLGFSRLETGANDTQSDPEKLAPDHNELDTNIRSHKDAGEYRNTRNVLWSQLRRVWHLSQILLGLACLSALLHPAPLKGISFKLCPQVDPISPEVHAELADKLDETFRTQEYKLWAYENLGGAVRIPTETYDDLGKPGEDPRWETRLLLHDYLQKRFPLVHANLSRTVINRFALVYQWEGTDTSLKPVLLTAHQGEIASMFVVSST</sequence>
<accession>A0A4S4M7R2</accession>
<reference evidence="6 7" key="1">
    <citation type="submission" date="2019-02" db="EMBL/GenBank/DDBJ databases">
        <title>Genome sequencing of the rare red list fungi Bondarzewia mesenterica.</title>
        <authorList>
            <person name="Buettner E."/>
            <person name="Kellner H."/>
        </authorList>
    </citation>
    <scope>NUCLEOTIDE SEQUENCE [LARGE SCALE GENOMIC DNA]</scope>
    <source>
        <strain evidence="6 7">DSM 108281</strain>
    </source>
</reference>
<dbReference type="Proteomes" id="UP000310158">
    <property type="component" value="Unassembled WGS sequence"/>
</dbReference>
<keyword evidence="5" id="KW-0862">Zinc</keyword>
<evidence type="ECO:0000256" key="2">
    <source>
        <dbReference type="ARBA" id="ARBA00022670"/>
    </source>
</evidence>
<gene>
    <name evidence="6" type="ORF">EW146_g918</name>
</gene>
<protein>
    <submittedName>
        <fullName evidence="6">Uncharacterized protein</fullName>
    </submittedName>
</protein>
<evidence type="ECO:0000256" key="4">
    <source>
        <dbReference type="ARBA" id="ARBA00022801"/>
    </source>
</evidence>
<dbReference type="OrthoDB" id="3064516at2759"/>
<comment type="similarity">
    <text evidence="1">Belongs to the peptidase M20A family.</text>
</comment>
<dbReference type="AlphaFoldDB" id="A0A4S4M7R2"/>
<keyword evidence="2" id="KW-0645">Protease</keyword>
<evidence type="ECO:0000256" key="1">
    <source>
        <dbReference type="ARBA" id="ARBA00006247"/>
    </source>
</evidence>
<evidence type="ECO:0000313" key="7">
    <source>
        <dbReference type="Proteomes" id="UP000310158"/>
    </source>
</evidence>
<name>A0A4S4M7R2_9AGAM</name>
<comment type="caution">
    <text evidence="6">The sequence shown here is derived from an EMBL/GenBank/DDBJ whole genome shotgun (WGS) entry which is preliminary data.</text>
</comment>